<dbReference type="InterPro" id="IPR000326">
    <property type="entry name" value="PAP2/HPO"/>
</dbReference>
<dbReference type="GO" id="GO:0005886">
    <property type="term" value="C:plasma membrane"/>
    <property type="evidence" value="ECO:0007669"/>
    <property type="project" value="UniProtKB-SubCell"/>
</dbReference>
<evidence type="ECO:0000313" key="9">
    <source>
        <dbReference type="EMBL" id="NMN99580.1"/>
    </source>
</evidence>
<dbReference type="GO" id="GO:0016787">
    <property type="term" value="F:hydrolase activity"/>
    <property type="evidence" value="ECO:0007669"/>
    <property type="project" value="UniProtKB-KW"/>
</dbReference>
<evidence type="ECO:0000256" key="6">
    <source>
        <dbReference type="ARBA" id="ARBA00023136"/>
    </source>
</evidence>
<dbReference type="RefSeq" id="WP_169594978.1">
    <property type="nucleotide sequence ID" value="NZ_VCQU01000020.1"/>
</dbReference>
<feature type="transmembrane region" description="Helical" evidence="7">
    <location>
        <begin position="54"/>
        <end position="75"/>
    </location>
</feature>
<evidence type="ECO:0000256" key="2">
    <source>
        <dbReference type="ARBA" id="ARBA00022475"/>
    </source>
</evidence>
<dbReference type="AlphaFoldDB" id="A0A848KTT8"/>
<evidence type="ECO:0000256" key="3">
    <source>
        <dbReference type="ARBA" id="ARBA00022692"/>
    </source>
</evidence>
<evidence type="ECO:0000259" key="8">
    <source>
        <dbReference type="SMART" id="SM00014"/>
    </source>
</evidence>
<feature type="transmembrane region" description="Helical" evidence="7">
    <location>
        <begin position="24"/>
        <end position="42"/>
    </location>
</feature>
<accession>A0A848KTT8</accession>
<gene>
    <name evidence="9" type="ORF">FGL95_31645</name>
</gene>
<dbReference type="PANTHER" id="PTHR14969:SF62">
    <property type="entry name" value="DECAPRENYLPHOSPHORYL-5-PHOSPHORIBOSE PHOSPHATASE RV3807C-RELATED"/>
    <property type="match status" value="1"/>
</dbReference>
<evidence type="ECO:0000256" key="4">
    <source>
        <dbReference type="ARBA" id="ARBA00022801"/>
    </source>
</evidence>
<evidence type="ECO:0000256" key="7">
    <source>
        <dbReference type="SAM" id="Phobius"/>
    </source>
</evidence>
<keyword evidence="2" id="KW-1003">Cell membrane</keyword>
<feature type="transmembrane region" description="Helical" evidence="7">
    <location>
        <begin position="101"/>
        <end position="128"/>
    </location>
</feature>
<evidence type="ECO:0000256" key="1">
    <source>
        <dbReference type="ARBA" id="ARBA00004651"/>
    </source>
</evidence>
<dbReference type="Proteomes" id="UP000535543">
    <property type="component" value="Unassembled WGS sequence"/>
</dbReference>
<feature type="transmembrane region" description="Helical" evidence="7">
    <location>
        <begin position="215"/>
        <end position="235"/>
    </location>
</feature>
<proteinExistence type="predicted"/>
<dbReference type="SMART" id="SM00014">
    <property type="entry name" value="acidPPc"/>
    <property type="match status" value="1"/>
</dbReference>
<evidence type="ECO:0000256" key="5">
    <source>
        <dbReference type="ARBA" id="ARBA00022989"/>
    </source>
</evidence>
<keyword evidence="5 7" id="KW-1133">Transmembrane helix</keyword>
<reference evidence="9 10" key="2">
    <citation type="submission" date="2020-06" db="EMBL/GenBank/DDBJ databases">
        <title>Antribacter stalactiti gen. nov., sp. nov., a new member of the family Nacardiaceae isolated from a cave.</title>
        <authorList>
            <person name="Kim I.S."/>
        </authorList>
    </citation>
    <scope>NUCLEOTIDE SEQUENCE [LARGE SCALE GENOMIC DNA]</scope>
    <source>
        <strain evidence="9 10">YC2-7</strain>
    </source>
</reference>
<protein>
    <submittedName>
        <fullName evidence="9">Phosphatase PAP2 family protein</fullName>
    </submittedName>
</protein>
<dbReference type="EMBL" id="VCQU01000020">
    <property type="protein sequence ID" value="NMN99580.1"/>
    <property type="molecule type" value="Genomic_DNA"/>
</dbReference>
<feature type="transmembrane region" description="Helical" evidence="7">
    <location>
        <begin position="247"/>
        <end position="267"/>
    </location>
</feature>
<feature type="domain" description="Phosphatidic acid phosphatase type 2/haloperoxidase" evidence="8">
    <location>
        <begin position="136"/>
        <end position="258"/>
    </location>
</feature>
<comment type="subcellular location">
    <subcellularLocation>
        <location evidence="1">Cell membrane</location>
        <topology evidence="1">Multi-pass membrane protein</topology>
    </subcellularLocation>
</comment>
<comment type="caution">
    <text evidence="9">The sequence shown here is derived from an EMBL/GenBank/DDBJ whole genome shotgun (WGS) entry which is preliminary data.</text>
</comment>
<dbReference type="PANTHER" id="PTHR14969">
    <property type="entry name" value="SPHINGOSINE-1-PHOSPHATE PHOSPHOHYDROLASE"/>
    <property type="match status" value="1"/>
</dbReference>
<keyword evidence="3 7" id="KW-0812">Transmembrane</keyword>
<keyword evidence="6 7" id="KW-0472">Membrane</keyword>
<dbReference type="Gene3D" id="1.20.144.10">
    <property type="entry name" value="Phosphatidic acid phosphatase type 2/haloperoxidase"/>
    <property type="match status" value="2"/>
</dbReference>
<evidence type="ECO:0000313" key="10">
    <source>
        <dbReference type="Proteomes" id="UP000535543"/>
    </source>
</evidence>
<sequence>MNGTRGVVDTLITEIATEIATAEIAIWTVAIATVAIVFSVFAQRRARFDQNVAAIIGWATVRVAALLAMLIVLAVQVARSGWLTGADTATLDWFVAHRSPIWTTVAIAVTTVGGPAGVAVIAVVVAAVVGWKRRAIGPAVLVLSPVVLAGTASTLIKHVVGRERPPVAAHMMAETDFSFPSGHVTATTALVGAVLLVVWADAAPGLRARSTATKLTATAAALMVVAAVMMTRLYLGVHWLTDVSAGALLGATAVAAIALLATVVGLLSGRDREYAGAEVAVPAPPYALPRGSK</sequence>
<reference evidence="9 10" key="1">
    <citation type="submission" date="2019-05" db="EMBL/GenBank/DDBJ databases">
        <authorList>
            <person name="Lee S.D."/>
        </authorList>
    </citation>
    <scope>NUCLEOTIDE SEQUENCE [LARGE SCALE GENOMIC DNA]</scope>
    <source>
        <strain evidence="9 10">YC2-7</strain>
    </source>
</reference>
<dbReference type="CDD" id="cd03392">
    <property type="entry name" value="PAP2_like_2"/>
    <property type="match status" value="1"/>
</dbReference>
<dbReference type="SUPFAM" id="SSF48317">
    <property type="entry name" value="Acid phosphatase/Vanadium-dependent haloperoxidase"/>
    <property type="match status" value="1"/>
</dbReference>
<dbReference type="InterPro" id="IPR036938">
    <property type="entry name" value="PAP2/HPO_sf"/>
</dbReference>
<organism evidence="9 10">
    <name type="scientific">Antrihabitans stalactiti</name>
    <dbReference type="NCBI Taxonomy" id="2584121"/>
    <lineage>
        <taxon>Bacteria</taxon>
        <taxon>Bacillati</taxon>
        <taxon>Actinomycetota</taxon>
        <taxon>Actinomycetes</taxon>
        <taxon>Mycobacteriales</taxon>
        <taxon>Nocardiaceae</taxon>
        <taxon>Antrihabitans</taxon>
    </lineage>
</organism>
<feature type="transmembrane region" description="Helical" evidence="7">
    <location>
        <begin position="140"/>
        <end position="160"/>
    </location>
</feature>
<keyword evidence="10" id="KW-1185">Reference proteome</keyword>
<keyword evidence="4" id="KW-0378">Hydrolase</keyword>
<dbReference type="Pfam" id="PF01569">
    <property type="entry name" value="PAP2"/>
    <property type="match status" value="1"/>
</dbReference>
<name>A0A848KTT8_9NOCA</name>
<feature type="transmembrane region" description="Helical" evidence="7">
    <location>
        <begin position="180"/>
        <end position="203"/>
    </location>
</feature>